<dbReference type="Proteomes" id="UP001207654">
    <property type="component" value="Unassembled WGS sequence"/>
</dbReference>
<dbReference type="Pfam" id="PF00182">
    <property type="entry name" value="Glyco_hydro_19"/>
    <property type="match status" value="1"/>
</dbReference>
<dbReference type="InterPro" id="IPR000726">
    <property type="entry name" value="Glyco_hydro_19_cat"/>
</dbReference>
<dbReference type="PANTHER" id="PTHR22595:SF171">
    <property type="entry name" value="BASIC ENDOCHITINASE B"/>
    <property type="match status" value="1"/>
</dbReference>
<evidence type="ECO:0000256" key="3">
    <source>
        <dbReference type="ARBA" id="ARBA00023277"/>
    </source>
</evidence>
<keyword evidence="1" id="KW-0732">Signal</keyword>
<name>A0ABT4A814_9BACT</name>
<gene>
    <name evidence="7" type="ORF">OV287_21675</name>
</gene>
<proteinExistence type="predicted"/>
<organism evidence="7 8">
    <name type="scientific">Archangium lansingense</name>
    <dbReference type="NCBI Taxonomy" id="2995310"/>
    <lineage>
        <taxon>Bacteria</taxon>
        <taxon>Pseudomonadati</taxon>
        <taxon>Myxococcota</taxon>
        <taxon>Myxococcia</taxon>
        <taxon>Myxococcales</taxon>
        <taxon>Cystobacterineae</taxon>
        <taxon>Archangiaceae</taxon>
        <taxon>Archangium</taxon>
    </lineage>
</organism>
<feature type="region of interest" description="Disordered" evidence="5">
    <location>
        <begin position="1"/>
        <end position="42"/>
    </location>
</feature>
<evidence type="ECO:0000256" key="2">
    <source>
        <dbReference type="ARBA" id="ARBA00022801"/>
    </source>
</evidence>
<comment type="caution">
    <text evidence="7">The sequence shown here is derived from an EMBL/GenBank/DDBJ whole genome shotgun (WGS) entry which is preliminary data.</text>
</comment>
<dbReference type="Gene3D" id="1.10.530.10">
    <property type="match status" value="1"/>
</dbReference>
<dbReference type="SUPFAM" id="SSF53955">
    <property type="entry name" value="Lysozyme-like"/>
    <property type="match status" value="1"/>
</dbReference>
<evidence type="ECO:0000313" key="7">
    <source>
        <dbReference type="EMBL" id="MCY1077094.1"/>
    </source>
</evidence>
<evidence type="ECO:0000256" key="4">
    <source>
        <dbReference type="ARBA" id="ARBA00023295"/>
    </source>
</evidence>
<keyword evidence="4" id="KW-0326">Glycosidase</keyword>
<evidence type="ECO:0000313" key="8">
    <source>
        <dbReference type="Proteomes" id="UP001207654"/>
    </source>
</evidence>
<dbReference type="EMBL" id="JAPNKA010000001">
    <property type="protein sequence ID" value="MCY1077094.1"/>
    <property type="molecule type" value="Genomic_DNA"/>
</dbReference>
<evidence type="ECO:0000256" key="1">
    <source>
        <dbReference type="ARBA" id="ARBA00022729"/>
    </source>
</evidence>
<keyword evidence="3" id="KW-0119">Carbohydrate metabolism</keyword>
<feature type="domain" description="Glycoside hydrolase family 19 catalytic" evidence="6">
    <location>
        <begin position="40"/>
        <end position="91"/>
    </location>
</feature>
<evidence type="ECO:0000256" key="5">
    <source>
        <dbReference type="SAM" id="MobiDB-lite"/>
    </source>
</evidence>
<keyword evidence="2" id="KW-0378">Hydrolase</keyword>
<dbReference type="InterPro" id="IPR023346">
    <property type="entry name" value="Lysozyme-like_dom_sf"/>
</dbReference>
<dbReference type="PANTHER" id="PTHR22595">
    <property type="entry name" value="CHITINASE-RELATED"/>
    <property type="match status" value="1"/>
</dbReference>
<protein>
    <recommendedName>
        <fullName evidence="6">Glycoside hydrolase family 19 catalytic domain-containing protein</fullName>
    </recommendedName>
</protein>
<accession>A0ABT4A814</accession>
<reference evidence="7 8" key="1">
    <citation type="submission" date="2022-11" db="EMBL/GenBank/DDBJ databases">
        <title>Minimal conservation of predation-associated metabolite biosynthetic gene clusters underscores biosynthetic potential of Myxococcota including descriptions for ten novel species: Archangium lansinium sp. nov., Myxococcus landrumus sp. nov., Nannocystis bai.</title>
        <authorList>
            <person name="Ahearne A."/>
            <person name="Stevens C."/>
            <person name="Phillips K."/>
        </authorList>
    </citation>
    <scope>NUCLEOTIDE SEQUENCE [LARGE SCALE GENOMIC DNA]</scope>
    <source>
        <strain evidence="7 8">MIWBW</strain>
    </source>
</reference>
<sequence length="133" mass="14435">MQPIAEPVRLLPGDGPRRLRSWPRHGAPPSRRGAESGAAALPYKGRGPIQLTGRNNYRAAGQALGIDLEGNPTRAADVDVGFRTAAWFWNSRSLNPLADQGNFREITRRINGGFNGLAAREAYYARAKQVLGA</sequence>
<keyword evidence="8" id="KW-1185">Reference proteome</keyword>
<dbReference type="RefSeq" id="WP_267535945.1">
    <property type="nucleotide sequence ID" value="NZ_JAPNKA010000001.1"/>
</dbReference>
<evidence type="ECO:0000259" key="6">
    <source>
        <dbReference type="Pfam" id="PF00182"/>
    </source>
</evidence>